<dbReference type="SUPFAM" id="SSF52980">
    <property type="entry name" value="Restriction endonuclease-like"/>
    <property type="match status" value="1"/>
</dbReference>
<dbReference type="InterPro" id="IPR038726">
    <property type="entry name" value="PDDEXK_AddAB-type"/>
</dbReference>
<evidence type="ECO:0000313" key="3">
    <source>
        <dbReference type="Proteomes" id="UP000590442"/>
    </source>
</evidence>
<reference evidence="2 3" key="1">
    <citation type="submission" date="2020-03" db="EMBL/GenBank/DDBJ databases">
        <title>Genomic Encyclopedia of Type Strains, Phase IV (KMG-IV): sequencing the most valuable type-strain genomes for metagenomic binning, comparative biology and taxonomic classification.</title>
        <authorList>
            <person name="Goeker M."/>
        </authorList>
    </citation>
    <scope>NUCLEOTIDE SEQUENCE [LARGE SCALE GENOMIC DNA]</scope>
    <source>
        <strain evidence="2 3">DSM 29762</strain>
    </source>
</reference>
<dbReference type="Pfam" id="PF12705">
    <property type="entry name" value="PDDEXK_1"/>
    <property type="match status" value="1"/>
</dbReference>
<evidence type="ECO:0000259" key="1">
    <source>
        <dbReference type="Pfam" id="PF12705"/>
    </source>
</evidence>
<dbReference type="InterPro" id="IPR011604">
    <property type="entry name" value="PDDEXK-like_dom_sf"/>
</dbReference>
<organism evidence="2 3">
    <name type="scientific">Saonia flava</name>
    <dbReference type="NCBI Taxonomy" id="523696"/>
    <lineage>
        <taxon>Bacteria</taxon>
        <taxon>Pseudomonadati</taxon>
        <taxon>Bacteroidota</taxon>
        <taxon>Flavobacteriia</taxon>
        <taxon>Flavobacteriales</taxon>
        <taxon>Flavobacteriaceae</taxon>
        <taxon>Saonia</taxon>
    </lineage>
</organism>
<comment type="caution">
    <text evidence="2">The sequence shown here is derived from an EMBL/GenBank/DDBJ whole genome shotgun (WGS) entry which is preliminary data.</text>
</comment>
<dbReference type="InterPro" id="IPR011335">
    <property type="entry name" value="Restrct_endonuc-II-like"/>
</dbReference>
<accession>A0A846R077</accession>
<keyword evidence="3" id="KW-1185">Reference proteome</keyword>
<sequence length="903" mass="104228">MQSFLEEVISNIWAKYKSFDNVVFILPSKRAGTFLKNNLAKTAKKTFFSPKIYSIESFVEKVSGISYASNTQQLFELYNSYLKTYNGEKDEFHSFSKWGQTLLQDINEIDRYLVNPQQIFSYLYAIKELDYWDKTKMMKAYIHFWKNLEQLYTHFNSNLIDKGIGHQGLVYRKATANIEDYIAVNSKQHIFIGFNALNKAEDYIIQKILEYGIGDIYWDIDSYFLEDPIHDAGYFIRQHKKNWPYFRDNPLKGFSNIYLSQKNIQVIGVPKSVSQAKYVGGLLKDLKEKDGDYIKNTAVILGDETLLNPIINSIPKEIEGINITMGYPLHKTPVASLFSQLFELYISTSSKGWYFKNVIDVLSHPYVQILLSVDEENSSSKISEEIIKKNWVHINLHKMGLASQKKSSPLSLLFYKNPDSPIEFVEKSLRLIEGIKNVFIEKGNSLGLEYLYRFNRLFNQLDEVIKKHSFIKDLKTLYGLYQELISSETLDFQGEPLKGLQVMGMLESRNLDFETVIITSVNEGILPSGKSNNSFIPFDVKKEYDLPTYKEKDAVYTYHFYRLLHRAKNVYILYNTEPDVLEGGEKSRLITQLLTDENKAQDIIQIIASPEIQAVSKNLEQVQKGENLINEIKKLASKGFSPSSLSNYIRNPIDFYKQSILKINDVLEVEENVAANTFGTIVHDTLEELYMPFVGSFLTQENLMAIKTSIPKIVTSNFKKTYSDGDITSGKNLIAYNVVLKYIETFIQMEIHEVKNHQIKIIGLEEKLEVKLNIAELDFPVILKGKLDRIDEKDGVIRIIDYKTGKVEARDVKLTDWEGLNNDYKKNKAFQLLCYALMYNEKESFQTIEAGIYSFKNLKSGLLKFKAENAYINEETLTNFKASLKELILEICNPEISFLEKEL</sequence>
<gene>
    <name evidence="2" type="ORF">GGR42_001777</name>
</gene>
<dbReference type="SUPFAM" id="SSF52540">
    <property type="entry name" value="P-loop containing nucleoside triphosphate hydrolases"/>
    <property type="match status" value="1"/>
</dbReference>
<protein>
    <recommendedName>
        <fullName evidence="1">PD-(D/E)XK endonuclease-like domain-containing protein</fullName>
    </recommendedName>
</protein>
<name>A0A846R077_9FLAO</name>
<evidence type="ECO:0000313" key="2">
    <source>
        <dbReference type="EMBL" id="NJB71315.1"/>
    </source>
</evidence>
<dbReference type="RefSeq" id="WP_167962963.1">
    <property type="nucleotide sequence ID" value="NZ_JAATJJ010000001.1"/>
</dbReference>
<dbReference type="Gene3D" id="3.90.320.10">
    <property type="match status" value="1"/>
</dbReference>
<feature type="domain" description="PD-(D/E)XK endonuclease-like" evidence="1">
    <location>
        <begin position="640"/>
        <end position="898"/>
    </location>
</feature>
<dbReference type="EMBL" id="JAATJJ010000001">
    <property type="protein sequence ID" value="NJB71315.1"/>
    <property type="molecule type" value="Genomic_DNA"/>
</dbReference>
<dbReference type="AlphaFoldDB" id="A0A846R077"/>
<dbReference type="InterPro" id="IPR027417">
    <property type="entry name" value="P-loop_NTPase"/>
</dbReference>
<dbReference type="Proteomes" id="UP000590442">
    <property type="component" value="Unassembled WGS sequence"/>
</dbReference>
<proteinExistence type="predicted"/>